<accession>A0A9P5ZL32</accession>
<dbReference type="EMBL" id="MU154677">
    <property type="protein sequence ID" value="KAF9489260.1"/>
    <property type="molecule type" value="Genomic_DNA"/>
</dbReference>
<dbReference type="AlphaFoldDB" id="A0A9P5ZL32"/>
<evidence type="ECO:0000256" key="1">
    <source>
        <dbReference type="SAM" id="MobiDB-lite"/>
    </source>
</evidence>
<comment type="caution">
    <text evidence="2">The sequence shown here is derived from an EMBL/GenBank/DDBJ whole genome shotgun (WGS) entry which is preliminary data.</text>
</comment>
<dbReference type="SUPFAM" id="SSF81383">
    <property type="entry name" value="F-box domain"/>
    <property type="match status" value="1"/>
</dbReference>
<dbReference type="OrthoDB" id="2921349at2759"/>
<evidence type="ECO:0008006" key="4">
    <source>
        <dbReference type="Google" id="ProtNLM"/>
    </source>
</evidence>
<proteinExistence type="predicted"/>
<name>A0A9P5ZL32_PLEER</name>
<keyword evidence="3" id="KW-1185">Reference proteome</keyword>
<evidence type="ECO:0000313" key="2">
    <source>
        <dbReference type="EMBL" id="KAF9489260.1"/>
    </source>
</evidence>
<evidence type="ECO:0000313" key="3">
    <source>
        <dbReference type="Proteomes" id="UP000807025"/>
    </source>
</evidence>
<protein>
    <recommendedName>
        <fullName evidence="4">F-box domain-containing protein</fullName>
    </recommendedName>
</protein>
<feature type="compositionally biased region" description="Acidic residues" evidence="1">
    <location>
        <begin position="172"/>
        <end position="198"/>
    </location>
</feature>
<dbReference type="Proteomes" id="UP000807025">
    <property type="component" value="Unassembled WGS sequence"/>
</dbReference>
<feature type="region of interest" description="Disordered" evidence="1">
    <location>
        <begin position="105"/>
        <end position="199"/>
    </location>
</feature>
<dbReference type="Gene3D" id="1.20.1280.50">
    <property type="match status" value="1"/>
</dbReference>
<organism evidence="2 3">
    <name type="scientific">Pleurotus eryngii</name>
    <name type="common">Boletus of the steppes</name>
    <dbReference type="NCBI Taxonomy" id="5323"/>
    <lineage>
        <taxon>Eukaryota</taxon>
        <taxon>Fungi</taxon>
        <taxon>Dikarya</taxon>
        <taxon>Basidiomycota</taxon>
        <taxon>Agaricomycotina</taxon>
        <taxon>Agaricomycetes</taxon>
        <taxon>Agaricomycetidae</taxon>
        <taxon>Agaricales</taxon>
        <taxon>Pleurotineae</taxon>
        <taxon>Pleurotaceae</taxon>
        <taxon>Pleurotus</taxon>
    </lineage>
</organism>
<reference evidence="2" key="1">
    <citation type="submission" date="2020-11" db="EMBL/GenBank/DDBJ databases">
        <authorList>
            <consortium name="DOE Joint Genome Institute"/>
            <person name="Ahrendt S."/>
            <person name="Riley R."/>
            <person name="Andreopoulos W."/>
            <person name="Labutti K."/>
            <person name="Pangilinan J."/>
            <person name="Ruiz-Duenas F.J."/>
            <person name="Barrasa J.M."/>
            <person name="Sanchez-Garcia M."/>
            <person name="Camarero S."/>
            <person name="Miyauchi S."/>
            <person name="Serrano A."/>
            <person name="Linde D."/>
            <person name="Babiker R."/>
            <person name="Drula E."/>
            <person name="Ayuso-Fernandez I."/>
            <person name="Pacheco R."/>
            <person name="Padilla G."/>
            <person name="Ferreira P."/>
            <person name="Barriuso J."/>
            <person name="Kellner H."/>
            <person name="Castanera R."/>
            <person name="Alfaro M."/>
            <person name="Ramirez L."/>
            <person name="Pisabarro A.G."/>
            <person name="Kuo A."/>
            <person name="Tritt A."/>
            <person name="Lipzen A."/>
            <person name="He G."/>
            <person name="Yan M."/>
            <person name="Ng V."/>
            <person name="Cullen D."/>
            <person name="Martin F."/>
            <person name="Rosso M.-N."/>
            <person name="Henrissat B."/>
            <person name="Hibbett D."/>
            <person name="Martinez A.T."/>
            <person name="Grigoriev I.V."/>
        </authorList>
    </citation>
    <scope>NUCLEOTIDE SEQUENCE</scope>
    <source>
        <strain evidence="2">ATCC 90797</strain>
    </source>
</reference>
<dbReference type="InterPro" id="IPR036047">
    <property type="entry name" value="F-box-like_dom_sf"/>
</dbReference>
<feature type="compositionally biased region" description="Basic and acidic residues" evidence="1">
    <location>
        <begin position="144"/>
        <end position="170"/>
    </location>
</feature>
<sequence length="544" mass="60678">MPGVVCYPILANPLQRRGINKLPFELLGEIFKLASTDRFLYEERTVPPACTLVALSHVCGTWRAIIRGAPQLWTIICGVEPPAMIREIVTLSQKMPLLIMLVEKKSDNEDEENGGQEHRDEDEGEDETEEWLRSENNGDDENVEERHGIERHDDEDKADELHGVDDHGSSDGESDDEGDSEADNESDDSDDSGDDDDAYGVTLRDAAEIILVQLHRIATLHISLNSEDAPALLPLLDANTPRLQVMGGDAPIVVNPFRGTAPPRLTMLSLTGGCELSQTSAMWTKLMHLYLYSEPDKAHREPYQSDGGFVHLSSALAQMSSLVDLDMRGAIPQDICNFALSEIQAIDLPRLISLTIRDFASKCFLFLWALKCQPDTLTVAAGEDDDYADYEHYETRYYYLFQMCQQQMAVVFKRNPVSHITLENKPDEFLVKGFRSQEGVPESSFGNPLTIEILHSHPSFVNEELVSRAINIFPARQPHKLGVELKNTNDLDLTSVAWNLHTLEGISCNAISIDGYEAHWWASPEDELSVSGVEAAQGVVEDEE</sequence>
<gene>
    <name evidence="2" type="ORF">BDN71DRAFT_1456354</name>
</gene>